<dbReference type="Proteomes" id="UP001165060">
    <property type="component" value="Unassembled WGS sequence"/>
</dbReference>
<reference evidence="1 2" key="1">
    <citation type="journal article" date="2023" name="Commun. Biol.">
        <title>Genome analysis of Parmales, the sister group of diatoms, reveals the evolutionary specialization of diatoms from phago-mixotrophs to photoautotrophs.</title>
        <authorList>
            <person name="Ban H."/>
            <person name="Sato S."/>
            <person name="Yoshikawa S."/>
            <person name="Yamada K."/>
            <person name="Nakamura Y."/>
            <person name="Ichinomiya M."/>
            <person name="Sato N."/>
            <person name="Blanc-Mathieu R."/>
            <person name="Endo H."/>
            <person name="Kuwata A."/>
            <person name="Ogata H."/>
        </authorList>
    </citation>
    <scope>NUCLEOTIDE SEQUENCE [LARGE SCALE GENOMIC DNA]</scope>
</reference>
<proteinExistence type="predicted"/>
<sequence>MAPPAPPPTSCLSCLSLSTFFCSGLSLYLLDLSRKQPRHRLFLRGFAASWLLVGTARVVADRELVRETWRETWRKQP</sequence>
<comment type="caution">
    <text evidence="1">The sequence shown here is derived from an EMBL/GenBank/DDBJ whole genome shotgun (WGS) entry which is preliminary data.</text>
</comment>
<protein>
    <submittedName>
        <fullName evidence="1">Uncharacterized protein</fullName>
    </submittedName>
</protein>
<organism evidence="1 2">
    <name type="scientific">Tetraparma gracilis</name>
    <dbReference type="NCBI Taxonomy" id="2962635"/>
    <lineage>
        <taxon>Eukaryota</taxon>
        <taxon>Sar</taxon>
        <taxon>Stramenopiles</taxon>
        <taxon>Ochrophyta</taxon>
        <taxon>Bolidophyceae</taxon>
        <taxon>Parmales</taxon>
        <taxon>Triparmaceae</taxon>
        <taxon>Tetraparma</taxon>
    </lineage>
</organism>
<gene>
    <name evidence="1" type="ORF">TeGR_g14968</name>
</gene>
<accession>A0ABQ6N4Z6</accession>
<keyword evidence="2" id="KW-1185">Reference proteome</keyword>
<evidence type="ECO:0000313" key="1">
    <source>
        <dbReference type="EMBL" id="GMI40163.1"/>
    </source>
</evidence>
<dbReference type="EMBL" id="BRYB01000913">
    <property type="protein sequence ID" value="GMI40163.1"/>
    <property type="molecule type" value="Genomic_DNA"/>
</dbReference>
<name>A0ABQ6N4Z6_9STRA</name>
<evidence type="ECO:0000313" key="2">
    <source>
        <dbReference type="Proteomes" id="UP001165060"/>
    </source>
</evidence>